<proteinExistence type="predicted"/>
<sequence>MEFRHPCVYTQEGRQDKVREPPRHKSNRRCCKDLRYCSSQAVPVCTWPDSVLDRNCPPGDYSTIAKTEVTELP</sequence>
<evidence type="ECO:0000313" key="1">
    <source>
        <dbReference type="EMBL" id="VDN43152.1"/>
    </source>
</evidence>
<evidence type="ECO:0000313" key="2">
    <source>
        <dbReference type="Proteomes" id="UP000281553"/>
    </source>
</evidence>
<dbReference type="AlphaFoldDB" id="A0A3P7RID6"/>
<organism evidence="1 2">
    <name type="scientific">Dibothriocephalus latus</name>
    <name type="common">Fish tapeworm</name>
    <name type="synonym">Diphyllobothrium latum</name>
    <dbReference type="NCBI Taxonomy" id="60516"/>
    <lineage>
        <taxon>Eukaryota</taxon>
        <taxon>Metazoa</taxon>
        <taxon>Spiralia</taxon>
        <taxon>Lophotrochozoa</taxon>
        <taxon>Platyhelminthes</taxon>
        <taxon>Cestoda</taxon>
        <taxon>Eucestoda</taxon>
        <taxon>Diphyllobothriidea</taxon>
        <taxon>Diphyllobothriidae</taxon>
        <taxon>Dibothriocephalus</taxon>
    </lineage>
</organism>
<name>A0A3P7RID6_DIBLA</name>
<dbReference type="EMBL" id="UYRU01106890">
    <property type="protein sequence ID" value="VDN43152.1"/>
    <property type="molecule type" value="Genomic_DNA"/>
</dbReference>
<gene>
    <name evidence="1" type="ORF">DILT_LOCUS19010</name>
</gene>
<keyword evidence="2" id="KW-1185">Reference proteome</keyword>
<dbReference type="Proteomes" id="UP000281553">
    <property type="component" value="Unassembled WGS sequence"/>
</dbReference>
<reference evidence="1 2" key="1">
    <citation type="submission" date="2018-11" db="EMBL/GenBank/DDBJ databases">
        <authorList>
            <consortium name="Pathogen Informatics"/>
        </authorList>
    </citation>
    <scope>NUCLEOTIDE SEQUENCE [LARGE SCALE GENOMIC DNA]</scope>
</reference>
<accession>A0A3P7RID6</accession>
<protein>
    <submittedName>
        <fullName evidence="1">Uncharacterized protein</fullName>
    </submittedName>
</protein>